<dbReference type="AlphaFoldDB" id="K3ZFT6"/>
<accession>K3ZFT6</accession>
<protein>
    <submittedName>
        <fullName evidence="2">Uncharacterized protein</fullName>
    </submittedName>
</protein>
<keyword evidence="1" id="KW-0472">Membrane</keyword>
<dbReference type="InParanoid" id="K3ZFT6"/>
<organism evidence="2 3">
    <name type="scientific">Setaria italica</name>
    <name type="common">Foxtail millet</name>
    <name type="synonym">Panicum italicum</name>
    <dbReference type="NCBI Taxonomy" id="4555"/>
    <lineage>
        <taxon>Eukaryota</taxon>
        <taxon>Viridiplantae</taxon>
        <taxon>Streptophyta</taxon>
        <taxon>Embryophyta</taxon>
        <taxon>Tracheophyta</taxon>
        <taxon>Spermatophyta</taxon>
        <taxon>Magnoliopsida</taxon>
        <taxon>Liliopsida</taxon>
        <taxon>Poales</taxon>
        <taxon>Poaceae</taxon>
        <taxon>PACMAD clade</taxon>
        <taxon>Panicoideae</taxon>
        <taxon>Panicodae</taxon>
        <taxon>Paniceae</taxon>
        <taxon>Cenchrinae</taxon>
        <taxon>Setaria</taxon>
    </lineage>
</organism>
<keyword evidence="3" id="KW-1185">Reference proteome</keyword>
<name>K3ZFT6_SETIT</name>
<feature type="transmembrane region" description="Helical" evidence="1">
    <location>
        <begin position="12"/>
        <end position="32"/>
    </location>
</feature>
<dbReference type="Gramene" id="KQL16224">
    <property type="protein sequence ID" value="KQL16224"/>
    <property type="gene ID" value="SETIT_025438mg"/>
</dbReference>
<dbReference type="Proteomes" id="UP000004995">
    <property type="component" value="Unassembled WGS sequence"/>
</dbReference>
<sequence>MTTKSTNCDCYFLLFLLASSLLYLFFKIQSSLNA</sequence>
<reference evidence="2" key="2">
    <citation type="submission" date="2018-08" db="UniProtKB">
        <authorList>
            <consortium name="EnsemblPlants"/>
        </authorList>
    </citation>
    <scope>IDENTIFICATION</scope>
    <source>
        <strain evidence="2">Yugu1</strain>
    </source>
</reference>
<proteinExistence type="predicted"/>
<evidence type="ECO:0000313" key="2">
    <source>
        <dbReference type="EnsemblPlants" id="KQL16224"/>
    </source>
</evidence>
<evidence type="ECO:0000256" key="1">
    <source>
        <dbReference type="SAM" id="Phobius"/>
    </source>
</evidence>
<dbReference type="EMBL" id="AGNK02001903">
    <property type="status" value="NOT_ANNOTATED_CDS"/>
    <property type="molecule type" value="Genomic_DNA"/>
</dbReference>
<dbReference type="EnsemblPlants" id="KQL16224">
    <property type="protein sequence ID" value="KQL16224"/>
    <property type="gene ID" value="SETIT_025438mg"/>
</dbReference>
<keyword evidence="1" id="KW-0812">Transmembrane</keyword>
<evidence type="ECO:0000313" key="3">
    <source>
        <dbReference type="Proteomes" id="UP000004995"/>
    </source>
</evidence>
<dbReference type="HOGENOM" id="CLU_3377928_0_0_1"/>
<keyword evidence="1" id="KW-1133">Transmembrane helix</keyword>
<reference evidence="3" key="1">
    <citation type="journal article" date="2012" name="Nat. Biotechnol.">
        <title>Reference genome sequence of the model plant Setaria.</title>
        <authorList>
            <person name="Bennetzen J.L."/>
            <person name="Schmutz J."/>
            <person name="Wang H."/>
            <person name="Percifield R."/>
            <person name="Hawkins J."/>
            <person name="Pontaroli A.C."/>
            <person name="Estep M."/>
            <person name="Feng L."/>
            <person name="Vaughn J.N."/>
            <person name="Grimwood J."/>
            <person name="Jenkins J."/>
            <person name="Barry K."/>
            <person name="Lindquist E."/>
            <person name="Hellsten U."/>
            <person name="Deshpande S."/>
            <person name="Wang X."/>
            <person name="Wu X."/>
            <person name="Mitros T."/>
            <person name="Triplett J."/>
            <person name="Yang X."/>
            <person name="Ye C.Y."/>
            <person name="Mauro-Herrera M."/>
            <person name="Wang L."/>
            <person name="Li P."/>
            <person name="Sharma M."/>
            <person name="Sharma R."/>
            <person name="Ronald P.C."/>
            <person name="Panaud O."/>
            <person name="Kellogg E.A."/>
            <person name="Brutnell T.P."/>
            <person name="Doust A.N."/>
            <person name="Tuskan G.A."/>
            <person name="Rokhsar D."/>
            <person name="Devos K.M."/>
        </authorList>
    </citation>
    <scope>NUCLEOTIDE SEQUENCE [LARGE SCALE GENOMIC DNA]</scope>
    <source>
        <strain evidence="3">cv. Yugu1</strain>
    </source>
</reference>